<sequence length="81" mass="8861">VGLVGTHHRGQSYQALADDTGHDRDSLDKGSGGRDVTTLRANVLAVWRNMDQLESTKLDFLLMDPLMGDDPIETTTPINPL</sequence>
<feature type="compositionally biased region" description="Basic and acidic residues" evidence="1">
    <location>
        <begin position="19"/>
        <end position="32"/>
    </location>
</feature>
<comment type="caution">
    <text evidence="2">The sequence shown here is derived from an EMBL/GenBank/DDBJ whole genome shotgun (WGS) entry which is preliminary data.</text>
</comment>
<dbReference type="EMBL" id="JACEIK010003771">
    <property type="protein sequence ID" value="MCD9643067.1"/>
    <property type="molecule type" value="Genomic_DNA"/>
</dbReference>
<evidence type="ECO:0000313" key="3">
    <source>
        <dbReference type="Proteomes" id="UP000823775"/>
    </source>
</evidence>
<evidence type="ECO:0000256" key="1">
    <source>
        <dbReference type="SAM" id="MobiDB-lite"/>
    </source>
</evidence>
<organism evidence="2 3">
    <name type="scientific">Datura stramonium</name>
    <name type="common">Jimsonweed</name>
    <name type="synonym">Common thornapple</name>
    <dbReference type="NCBI Taxonomy" id="4076"/>
    <lineage>
        <taxon>Eukaryota</taxon>
        <taxon>Viridiplantae</taxon>
        <taxon>Streptophyta</taxon>
        <taxon>Embryophyta</taxon>
        <taxon>Tracheophyta</taxon>
        <taxon>Spermatophyta</taxon>
        <taxon>Magnoliopsida</taxon>
        <taxon>eudicotyledons</taxon>
        <taxon>Gunneridae</taxon>
        <taxon>Pentapetalae</taxon>
        <taxon>asterids</taxon>
        <taxon>lamiids</taxon>
        <taxon>Solanales</taxon>
        <taxon>Solanaceae</taxon>
        <taxon>Solanoideae</taxon>
        <taxon>Datureae</taxon>
        <taxon>Datura</taxon>
    </lineage>
</organism>
<feature type="non-terminal residue" evidence="2">
    <location>
        <position position="1"/>
    </location>
</feature>
<keyword evidence="3" id="KW-1185">Reference proteome</keyword>
<feature type="compositionally biased region" description="Basic residues" evidence="1">
    <location>
        <begin position="1"/>
        <end position="10"/>
    </location>
</feature>
<accession>A0ABS8V7X5</accession>
<name>A0ABS8V7X5_DATST</name>
<feature type="region of interest" description="Disordered" evidence="1">
    <location>
        <begin position="1"/>
        <end position="34"/>
    </location>
</feature>
<dbReference type="Proteomes" id="UP000823775">
    <property type="component" value="Unassembled WGS sequence"/>
</dbReference>
<proteinExistence type="predicted"/>
<gene>
    <name evidence="2" type="ORF">HAX54_030185</name>
</gene>
<evidence type="ECO:0000313" key="2">
    <source>
        <dbReference type="EMBL" id="MCD9643067.1"/>
    </source>
</evidence>
<reference evidence="2 3" key="1">
    <citation type="journal article" date="2021" name="BMC Genomics">
        <title>Datura genome reveals duplications of psychoactive alkaloid biosynthetic genes and high mutation rate following tissue culture.</title>
        <authorList>
            <person name="Rajewski A."/>
            <person name="Carter-House D."/>
            <person name="Stajich J."/>
            <person name="Litt A."/>
        </authorList>
    </citation>
    <scope>NUCLEOTIDE SEQUENCE [LARGE SCALE GENOMIC DNA]</scope>
    <source>
        <strain evidence="2">AR-01</strain>
    </source>
</reference>
<protein>
    <submittedName>
        <fullName evidence="2">Uncharacterized protein</fullName>
    </submittedName>
</protein>